<reference evidence="3 4" key="1">
    <citation type="submission" date="2018-05" db="EMBL/GenBank/DDBJ databases">
        <title>Complete genome sequence of Flagellimonas aquimarina ECD12 isolated from seaweed Ecklonia cava.</title>
        <authorList>
            <person name="Choi S."/>
            <person name="Seong C."/>
        </authorList>
    </citation>
    <scope>NUCLEOTIDE SEQUENCE [LARGE SCALE GENOMIC DNA]</scope>
    <source>
        <strain evidence="3 4">ECD12</strain>
    </source>
</reference>
<dbReference type="InterPro" id="IPR000326">
    <property type="entry name" value="PAP2/HPO"/>
</dbReference>
<dbReference type="RefSeq" id="WP_109665421.1">
    <property type="nucleotide sequence ID" value="NZ_QGEG01000005.1"/>
</dbReference>
<dbReference type="OrthoDB" id="9789113at2"/>
<keyword evidence="1" id="KW-1133">Transmembrane helix</keyword>
<feature type="transmembrane region" description="Helical" evidence="1">
    <location>
        <begin position="57"/>
        <end position="77"/>
    </location>
</feature>
<evidence type="ECO:0000313" key="4">
    <source>
        <dbReference type="Proteomes" id="UP000245762"/>
    </source>
</evidence>
<accession>A0A316KWK5</accession>
<evidence type="ECO:0000259" key="2">
    <source>
        <dbReference type="SMART" id="SM00014"/>
    </source>
</evidence>
<feature type="transmembrane region" description="Helical" evidence="1">
    <location>
        <begin position="134"/>
        <end position="153"/>
    </location>
</feature>
<dbReference type="PANTHER" id="PTHR14969:SF13">
    <property type="entry name" value="AT30094P"/>
    <property type="match status" value="1"/>
</dbReference>
<dbReference type="GO" id="GO:0042392">
    <property type="term" value="F:sphingosine-1-phosphate phosphatase activity"/>
    <property type="evidence" value="ECO:0007669"/>
    <property type="project" value="TreeGrafter"/>
</dbReference>
<dbReference type="Pfam" id="PF01569">
    <property type="entry name" value="PAP2"/>
    <property type="match status" value="1"/>
</dbReference>
<dbReference type="AlphaFoldDB" id="A0A316KWK5"/>
<name>A0A316KWK5_9FLAO</name>
<feature type="transmembrane region" description="Helical" evidence="1">
    <location>
        <begin position="26"/>
        <end position="50"/>
    </location>
</feature>
<evidence type="ECO:0000256" key="1">
    <source>
        <dbReference type="SAM" id="Phobius"/>
    </source>
</evidence>
<gene>
    <name evidence="3" type="ORF">DKG77_16055</name>
</gene>
<proteinExistence type="predicted"/>
<dbReference type="SUPFAM" id="SSF48317">
    <property type="entry name" value="Acid phosphatase/Vanadium-dependent haloperoxidase"/>
    <property type="match status" value="1"/>
</dbReference>
<dbReference type="InterPro" id="IPR036938">
    <property type="entry name" value="PAP2/HPO_sf"/>
</dbReference>
<protein>
    <submittedName>
        <fullName evidence="3">Phosphatase PAP2 family protein</fullName>
    </submittedName>
</protein>
<dbReference type="SMART" id="SM00014">
    <property type="entry name" value="acidPPc"/>
    <property type="match status" value="1"/>
</dbReference>
<keyword evidence="1" id="KW-0472">Membrane</keyword>
<feature type="domain" description="Phosphatidic acid phosphatase type 2/haloperoxidase" evidence="2">
    <location>
        <begin position="59"/>
        <end position="174"/>
    </location>
</feature>
<dbReference type="PANTHER" id="PTHR14969">
    <property type="entry name" value="SPHINGOSINE-1-PHOSPHATE PHOSPHOHYDROLASE"/>
    <property type="match status" value="1"/>
</dbReference>
<keyword evidence="1" id="KW-0812">Transmembrane</keyword>
<keyword evidence="4" id="KW-1185">Reference proteome</keyword>
<dbReference type="Proteomes" id="UP000245762">
    <property type="component" value="Unassembled WGS sequence"/>
</dbReference>
<dbReference type="EMBL" id="QGEG01000005">
    <property type="protein sequence ID" value="PWL37488.1"/>
    <property type="molecule type" value="Genomic_DNA"/>
</dbReference>
<organism evidence="3 4">
    <name type="scientific">Flagellimonas aquimarina</name>
    <dbReference type="NCBI Taxonomy" id="2201895"/>
    <lineage>
        <taxon>Bacteria</taxon>
        <taxon>Pseudomonadati</taxon>
        <taxon>Bacteroidota</taxon>
        <taxon>Flavobacteriia</taxon>
        <taxon>Flavobacteriales</taxon>
        <taxon>Flavobacteriaceae</taxon>
        <taxon>Flagellimonas</taxon>
    </lineage>
</organism>
<sequence length="194" mass="22872">MLEKLLKWDRDIFIYLNGLGVEEYDFFWSAITSISTWIPLFLFFIIFFVLKFPRKEAFFKLITVFALVFFIISVTHFTKTWVARLRPNNVEEINTLIRILKNPTDYSFFSGHAASSFSITVLVFLFLRKKSKWLVLFFIWPLLFSISRIYVGVHFPVDIIVGAFVGVLTAMLFYKLYGRFISPYSESIHPSQEE</sequence>
<evidence type="ECO:0000313" key="3">
    <source>
        <dbReference type="EMBL" id="PWL37488.1"/>
    </source>
</evidence>
<feature type="transmembrane region" description="Helical" evidence="1">
    <location>
        <begin position="159"/>
        <end position="177"/>
    </location>
</feature>
<dbReference type="Gene3D" id="1.20.144.10">
    <property type="entry name" value="Phosphatidic acid phosphatase type 2/haloperoxidase"/>
    <property type="match status" value="1"/>
</dbReference>
<comment type="caution">
    <text evidence="3">The sequence shown here is derived from an EMBL/GenBank/DDBJ whole genome shotgun (WGS) entry which is preliminary data.</text>
</comment>
<feature type="transmembrane region" description="Helical" evidence="1">
    <location>
        <begin position="106"/>
        <end position="127"/>
    </location>
</feature>